<feature type="transmembrane region" description="Helical" evidence="13">
    <location>
        <begin position="3874"/>
        <end position="3897"/>
    </location>
</feature>
<dbReference type="SMART" id="SM00429">
    <property type="entry name" value="IPT"/>
    <property type="match status" value="5"/>
</dbReference>
<evidence type="ECO:0000256" key="8">
    <source>
        <dbReference type="ARBA" id="ARBA00022989"/>
    </source>
</evidence>
<protein>
    <submittedName>
        <fullName evidence="17">PKHD1 ciliary IPT domain containing fibrocystin/polyductin</fullName>
    </submittedName>
</protein>
<dbReference type="FunFam" id="2.60.40.10:FF:000889">
    <property type="entry name" value="fibrocystin isoform X1"/>
    <property type="match status" value="1"/>
</dbReference>
<keyword evidence="9 13" id="KW-0472">Membrane</keyword>
<feature type="domain" description="G8" evidence="15">
    <location>
        <begin position="1972"/>
        <end position="2092"/>
    </location>
</feature>
<dbReference type="InterPro" id="IPR052387">
    <property type="entry name" value="Fibrocystin"/>
</dbReference>
<dbReference type="PROSITE" id="PS51484">
    <property type="entry name" value="G8"/>
    <property type="match status" value="2"/>
</dbReference>
<evidence type="ECO:0000256" key="1">
    <source>
        <dbReference type="ARBA" id="ARBA00004167"/>
    </source>
</evidence>
<dbReference type="Pfam" id="PF05048">
    <property type="entry name" value="NosD"/>
    <property type="match status" value="1"/>
</dbReference>
<keyword evidence="5 13" id="KW-0812">Transmembrane</keyword>
<feature type="compositionally biased region" description="Basic and acidic residues" evidence="12">
    <location>
        <begin position="3930"/>
        <end position="3940"/>
    </location>
</feature>
<dbReference type="Pfam" id="PF10162">
    <property type="entry name" value="G8"/>
    <property type="match status" value="2"/>
</dbReference>
<feature type="domain" description="PA14" evidence="16">
    <location>
        <begin position="330"/>
        <end position="490"/>
    </location>
</feature>
<dbReference type="SMART" id="SM00710">
    <property type="entry name" value="PbH1"/>
    <property type="match status" value="8"/>
</dbReference>
<dbReference type="GO" id="GO:0045216">
    <property type="term" value="P:cell-cell junction organization"/>
    <property type="evidence" value="ECO:0007669"/>
    <property type="project" value="Ensembl"/>
</dbReference>
<dbReference type="CDD" id="cd00603">
    <property type="entry name" value="IPT_PCSR"/>
    <property type="match status" value="4"/>
</dbReference>
<evidence type="ECO:0000256" key="5">
    <source>
        <dbReference type="ARBA" id="ARBA00022692"/>
    </source>
</evidence>
<evidence type="ECO:0000259" key="16">
    <source>
        <dbReference type="PROSITE" id="PS51820"/>
    </source>
</evidence>
<evidence type="ECO:0000256" key="14">
    <source>
        <dbReference type="SAM" id="SignalP"/>
    </source>
</evidence>
<dbReference type="GO" id="GO:0090175">
    <property type="term" value="P:regulation of establishment of planar polarity"/>
    <property type="evidence" value="ECO:0007669"/>
    <property type="project" value="Ensembl"/>
</dbReference>
<dbReference type="InterPro" id="IPR006626">
    <property type="entry name" value="PbH1"/>
</dbReference>
<dbReference type="GO" id="GO:0005783">
    <property type="term" value="C:endoplasmic reticulum"/>
    <property type="evidence" value="ECO:0007669"/>
    <property type="project" value="Ensembl"/>
</dbReference>
<dbReference type="GO" id="GO:0032006">
    <property type="term" value="P:regulation of TOR signaling"/>
    <property type="evidence" value="ECO:0007669"/>
    <property type="project" value="Ensembl"/>
</dbReference>
<evidence type="ECO:0000256" key="9">
    <source>
        <dbReference type="ARBA" id="ARBA00023136"/>
    </source>
</evidence>
<dbReference type="Gene3D" id="2.60.40.10">
    <property type="entry name" value="Immunoglobulins"/>
    <property type="match status" value="5"/>
</dbReference>
<feature type="signal peptide" evidence="14">
    <location>
        <begin position="1"/>
        <end position="26"/>
    </location>
</feature>
<proteinExistence type="predicted"/>
<dbReference type="InterPro" id="IPR011050">
    <property type="entry name" value="Pectin_lyase_fold/virulence"/>
</dbReference>
<reference evidence="17" key="3">
    <citation type="submission" date="2025-09" db="UniProtKB">
        <authorList>
            <consortium name="Ensembl"/>
        </authorList>
    </citation>
    <scope>IDENTIFICATION</scope>
</reference>
<dbReference type="GO" id="GO:0010824">
    <property type="term" value="P:regulation of centrosome duplication"/>
    <property type="evidence" value="ECO:0007669"/>
    <property type="project" value="Ensembl"/>
</dbReference>
<dbReference type="GO" id="GO:0072686">
    <property type="term" value="C:mitotic spindle"/>
    <property type="evidence" value="ECO:0007669"/>
    <property type="project" value="Ensembl"/>
</dbReference>
<dbReference type="CDD" id="cd00102">
    <property type="entry name" value="IPT"/>
    <property type="match status" value="1"/>
</dbReference>
<dbReference type="InterPro" id="IPR002909">
    <property type="entry name" value="IPT_dom"/>
</dbReference>
<dbReference type="GO" id="GO:0006874">
    <property type="term" value="P:intracellular calcium ion homeostasis"/>
    <property type="evidence" value="ECO:0007669"/>
    <property type="project" value="Ensembl"/>
</dbReference>
<dbReference type="InterPro" id="IPR013783">
    <property type="entry name" value="Ig-like_fold"/>
</dbReference>
<reference evidence="17" key="2">
    <citation type="submission" date="2025-08" db="UniProtKB">
        <authorList>
            <consortium name="Ensembl"/>
        </authorList>
    </citation>
    <scope>IDENTIFICATION</scope>
</reference>
<evidence type="ECO:0000259" key="15">
    <source>
        <dbReference type="PROSITE" id="PS51484"/>
    </source>
</evidence>
<dbReference type="InterPro" id="IPR019316">
    <property type="entry name" value="G8_domain"/>
</dbReference>
<dbReference type="GO" id="GO:0001822">
    <property type="term" value="P:kidney development"/>
    <property type="evidence" value="ECO:0007669"/>
    <property type="project" value="Ensembl"/>
</dbReference>
<dbReference type="InterPro" id="IPR037524">
    <property type="entry name" value="PA14/GLEYA"/>
</dbReference>
<dbReference type="SMART" id="SM01225">
    <property type="entry name" value="G8"/>
    <property type="match status" value="2"/>
</dbReference>
<dbReference type="GO" id="GO:0005813">
    <property type="term" value="C:centrosome"/>
    <property type="evidence" value="ECO:0007669"/>
    <property type="project" value="Ensembl"/>
</dbReference>
<dbReference type="GO" id="GO:0050679">
    <property type="term" value="P:positive regulation of epithelial cell proliferation"/>
    <property type="evidence" value="ECO:0007669"/>
    <property type="project" value="Ensembl"/>
</dbReference>
<evidence type="ECO:0000313" key="18">
    <source>
        <dbReference type="Proteomes" id="UP000002280"/>
    </source>
</evidence>
<comment type="subcellular location">
    <subcellularLocation>
        <location evidence="2">Cell membrane</location>
    </subcellularLocation>
    <subcellularLocation>
        <location evidence="3">Cell projection</location>
    </subcellularLocation>
    <subcellularLocation>
        <location evidence="1">Membrane</location>
        <topology evidence="1">Single-pass membrane protein</topology>
    </subcellularLocation>
</comment>
<dbReference type="GO" id="GO:0000132">
    <property type="term" value="P:establishment of mitotic spindle orientation"/>
    <property type="evidence" value="ECO:0007669"/>
    <property type="project" value="Ensembl"/>
</dbReference>
<evidence type="ECO:0000256" key="13">
    <source>
        <dbReference type="SAM" id="Phobius"/>
    </source>
</evidence>
<dbReference type="FunFam" id="2.160.20.10:FF:000133">
    <property type="entry name" value="PKHD1, fibrocystin/polyductin"/>
    <property type="match status" value="1"/>
</dbReference>
<dbReference type="PANTHER" id="PTHR46769:SF1">
    <property type="entry name" value="FIBROCYSTIN"/>
    <property type="match status" value="1"/>
</dbReference>
<evidence type="ECO:0000256" key="2">
    <source>
        <dbReference type="ARBA" id="ARBA00004236"/>
    </source>
</evidence>
<dbReference type="SUPFAM" id="SSF81296">
    <property type="entry name" value="E set domains"/>
    <property type="match status" value="6"/>
</dbReference>
<evidence type="ECO:0000256" key="4">
    <source>
        <dbReference type="ARBA" id="ARBA00022475"/>
    </source>
</evidence>
<keyword evidence="11" id="KW-0966">Cell projection</keyword>
<dbReference type="GO" id="GO:0070372">
    <property type="term" value="P:regulation of ERK1 and ERK2 cascade"/>
    <property type="evidence" value="ECO:0007669"/>
    <property type="project" value="Ensembl"/>
</dbReference>
<dbReference type="GO" id="GO:0048471">
    <property type="term" value="C:perinuclear region of cytoplasm"/>
    <property type="evidence" value="ECO:0007669"/>
    <property type="project" value="Ensembl"/>
</dbReference>
<dbReference type="Proteomes" id="UP000002280">
    <property type="component" value="Chromosome 2"/>
</dbReference>
<evidence type="ECO:0000256" key="7">
    <source>
        <dbReference type="ARBA" id="ARBA00022737"/>
    </source>
</evidence>
<keyword evidence="10" id="KW-0325">Glycoprotein</keyword>
<dbReference type="SUPFAM" id="SSF51126">
    <property type="entry name" value="Pectin lyase-like"/>
    <property type="match status" value="2"/>
</dbReference>
<feature type="chain" id="PRO_5023881535" evidence="14">
    <location>
        <begin position="27"/>
        <end position="4092"/>
    </location>
</feature>
<evidence type="ECO:0000256" key="3">
    <source>
        <dbReference type="ARBA" id="ARBA00004316"/>
    </source>
</evidence>
<dbReference type="InterPro" id="IPR012334">
    <property type="entry name" value="Pectin_lyas_fold"/>
</dbReference>
<dbReference type="GO" id="GO:0097731">
    <property type="term" value="C:9+0 non-motile cilium"/>
    <property type="evidence" value="ECO:0007669"/>
    <property type="project" value="Ensembl"/>
</dbReference>
<accession>A0A5F8H9H7</accession>
<dbReference type="OMA" id="NFMVWGS"/>
<dbReference type="GO" id="GO:0048754">
    <property type="term" value="P:branching morphogenesis of an epithelial tube"/>
    <property type="evidence" value="ECO:0007669"/>
    <property type="project" value="Ensembl"/>
</dbReference>
<evidence type="ECO:0000256" key="10">
    <source>
        <dbReference type="ARBA" id="ARBA00023180"/>
    </source>
</evidence>
<dbReference type="GO" id="GO:0051898">
    <property type="term" value="P:negative regulation of phosphatidylinositol 3-kinase/protein kinase B signal transduction"/>
    <property type="evidence" value="ECO:0007669"/>
    <property type="project" value="Ensembl"/>
</dbReference>
<dbReference type="FunFam" id="2.60.40.10:FF:001444">
    <property type="entry name" value="PKHD1, fibrocystin/polyductin"/>
    <property type="match status" value="1"/>
</dbReference>
<evidence type="ECO:0000256" key="12">
    <source>
        <dbReference type="SAM" id="MobiDB-lite"/>
    </source>
</evidence>
<dbReference type="FunCoup" id="A0A5F8H9H7">
    <property type="interactions" value="7"/>
</dbReference>
<reference evidence="17 18" key="1">
    <citation type="journal article" date="2007" name="Nature">
        <title>Genome of the marsupial Monodelphis domestica reveals innovation in non-coding sequences.</title>
        <authorList>
            <person name="Mikkelsen T.S."/>
            <person name="Wakefield M.J."/>
            <person name="Aken B."/>
            <person name="Amemiya C.T."/>
            <person name="Chang J.L."/>
            <person name="Duke S."/>
            <person name="Garber M."/>
            <person name="Gentles A.J."/>
            <person name="Goodstadt L."/>
            <person name="Heger A."/>
            <person name="Jurka J."/>
            <person name="Kamal M."/>
            <person name="Mauceli E."/>
            <person name="Searle S.M."/>
            <person name="Sharpe T."/>
            <person name="Baker M.L."/>
            <person name="Batzer M.A."/>
            <person name="Benos P.V."/>
            <person name="Belov K."/>
            <person name="Clamp M."/>
            <person name="Cook A."/>
            <person name="Cuff J."/>
            <person name="Das R."/>
            <person name="Davidow L."/>
            <person name="Deakin J.E."/>
            <person name="Fazzari M.J."/>
            <person name="Glass J.L."/>
            <person name="Grabherr M."/>
            <person name="Greally J.M."/>
            <person name="Gu W."/>
            <person name="Hore T.A."/>
            <person name="Huttley G.A."/>
            <person name="Kleber M."/>
            <person name="Jirtle R.L."/>
            <person name="Koina E."/>
            <person name="Lee J.T."/>
            <person name="Mahony S."/>
            <person name="Marra M.A."/>
            <person name="Miller R.D."/>
            <person name="Nicholls R.D."/>
            <person name="Oda M."/>
            <person name="Papenfuss A.T."/>
            <person name="Parra Z.E."/>
            <person name="Pollock D.D."/>
            <person name="Ray D.A."/>
            <person name="Schein J.E."/>
            <person name="Speed T.P."/>
            <person name="Thompson K."/>
            <person name="VandeBerg J.L."/>
            <person name="Wade C.M."/>
            <person name="Walker J.A."/>
            <person name="Waters P.D."/>
            <person name="Webber C."/>
            <person name="Weidman J.R."/>
            <person name="Xie X."/>
            <person name="Zody M.C."/>
            <person name="Baldwin J."/>
            <person name="Abdouelleil A."/>
            <person name="Abdulkadir J."/>
            <person name="Abebe A."/>
            <person name="Abera B."/>
            <person name="Abreu J."/>
            <person name="Acer S.C."/>
            <person name="Aftuck L."/>
            <person name="Alexander A."/>
            <person name="An P."/>
            <person name="Anderson E."/>
            <person name="Anderson S."/>
            <person name="Arachi H."/>
            <person name="Azer M."/>
            <person name="Bachantsang P."/>
            <person name="Barry A."/>
            <person name="Bayul T."/>
            <person name="Berlin A."/>
            <person name="Bessette D."/>
            <person name="Bloom T."/>
            <person name="Bloom T."/>
            <person name="Boguslavskiy L."/>
            <person name="Bonnet C."/>
            <person name="Boukhgalter B."/>
            <person name="Bourzgui I."/>
            <person name="Brown A."/>
            <person name="Cahill P."/>
            <person name="Channer S."/>
            <person name="Cheshatsang Y."/>
            <person name="Chuda L."/>
            <person name="Citroen M."/>
            <person name="Collymore A."/>
            <person name="Cooke P."/>
            <person name="Costello M."/>
            <person name="D'Aco K."/>
            <person name="Daza R."/>
            <person name="De Haan G."/>
            <person name="DeGray S."/>
            <person name="DeMaso C."/>
            <person name="Dhargay N."/>
            <person name="Dooley K."/>
            <person name="Dooley E."/>
            <person name="Doricent M."/>
            <person name="Dorje P."/>
            <person name="Dorjee K."/>
            <person name="Dupes A."/>
            <person name="Elong R."/>
            <person name="Falk J."/>
            <person name="Farina A."/>
            <person name="Faro S."/>
            <person name="Ferguson D."/>
            <person name="Fisher S."/>
            <person name="Foley C.D."/>
            <person name="Franke A."/>
            <person name="Friedrich D."/>
            <person name="Gadbois L."/>
            <person name="Gearin G."/>
            <person name="Gearin C.R."/>
            <person name="Giannoukos G."/>
            <person name="Goode T."/>
            <person name="Graham J."/>
            <person name="Grandbois E."/>
            <person name="Grewal S."/>
            <person name="Gyaltsen K."/>
            <person name="Hafez N."/>
            <person name="Hagos B."/>
            <person name="Hall J."/>
            <person name="Henson C."/>
            <person name="Hollinger A."/>
            <person name="Honan T."/>
            <person name="Huard M.D."/>
            <person name="Hughes L."/>
            <person name="Hurhula B."/>
            <person name="Husby M.E."/>
            <person name="Kamat A."/>
            <person name="Kanga B."/>
            <person name="Kashin S."/>
            <person name="Khazanovich D."/>
            <person name="Kisner P."/>
            <person name="Lance K."/>
            <person name="Lara M."/>
            <person name="Lee W."/>
            <person name="Lennon N."/>
            <person name="Letendre F."/>
            <person name="LeVine R."/>
            <person name="Lipovsky A."/>
            <person name="Liu X."/>
            <person name="Liu J."/>
            <person name="Liu S."/>
            <person name="Lokyitsang T."/>
            <person name="Lokyitsang Y."/>
            <person name="Lubonja R."/>
            <person name="Lui A."/>
            <person name="MacDonald P."/>
            <person name="Magnisalis V."/>
            <person name="Maru K."/>
            <person name="Matthews C."/>
            <person name="McCusker W."/>
            <person name="McDonough S."/>
            <person name="Mehta T."/>
            <person name="Meldrim J."/>
            <person name="Meneus L."/>
            <person name="Mihai O."/>
            <person name="Mihalev A."/>
            <person name="Mihova T."/>
            <person name="Mittelman R."/>
            <person name="Mlenga V."/>
            <person name="Montmayeur A."/>
            <person name="Mulrain L."/>
            <person name="Navidi A."/>
            <person name="Naylor J."/>
            <person name="Negash T."/>
            <person name="Nguyen T."/>
            <person name="Nguyen N."/>
            <person name="Nicol R."/>
            <person name="Norbu C."/>
            <person name="Norbu N."/>
            <person name="Novod N."/>
            <person name="O'Neill B."/>
            <person name="Osman S."/>
            <person name="Markiewicz E."/>
            <person name="Oyono O.L."/>
            <person name="Patti C."/>
            <person name="Phunkhang P."/>
            <person name="Pierre F."/>
            <person name="Priest M."/>
            <person name="Raghuraman S."/>
            <person name="Rege F."/>
            <person name="Reyes R."/>
            <person name="Rise C."/>
            <person name="Rogov P."/>
            <person name="Ross K."/>
            <person name="Ryan E."/>
            <person name="Settipalli S."/>
            <person name="Shea T."/>
            <person name="Sherpa N."/>
            <person name="Shi L."/>
            <person name="Shih D."/>
            <person name="Sparrow T."/>
            <person name="Spaulding J."/>
            <person name="Stalker J."/>
            <person name="Stange-Thomann N."/>
            <person name="Stavropoulos S."/>
            <person name="Stone C."/>
            <person name="Strader C."/>
            <person name="Tesfaye S."/>
            <person name="Thomson T."/>
            <person name="Thoulutsang Y."/>
            <person name="Thoulutsang D."/>
            <person name="Topham K."/>
            <person name="Topping I."/>
            <person name="Tsamla T."/>
            <person name="Vassiliev H."/>
            <person name="Vo A."/>
            <person name="Wangchuk T."/>
            <person name="Wangdi T."/>
            <person name="Weiand M."/>
            <person name="Wilkinson J."/>
            <person name="Wilson A."/>
            <person name="Yadav S."/>
            <person name="Young G."/>
            <person name="Yu Q."/>
            <person name="Zembek L."/>
            <person name="Zhong D."/>
            <person name="Zimmer A."/>
            <person name="Zwirko Z."/>
            <person name="Jaffe D.B."/>
            <person name="Alvarez P."/>
            <person name="Brockman W."/>
            <person name="Butler J."/>
            <person name="Chin C."/>
            <person name="Gnerre S."/>
            <person name="MacCallum I."/>
            <person name="Graves J.A."/>
            <person name="Ponting C.P."/>
            <person name="Breen M."/>
            <person name="Samollow P.B."/>
            <person name="Lander E.S."/>
            <person name="Lindblad-Toh K."/>
        </authorList>
    </citation>
    <scope>NUCLEOTIDE SEQUENCE [LARGE SCALE GENOMIC DNA]</scope>
</reference>
<dbReference type="GO" id="GO:0005794">
    <property type="term" value="C:Golgi apparatus"/>
    <property type="evidence" value="ECO:0007669"/>
    <property type="project" value="Ensembl"/>
</dbReference>
<dbReference type="GeneTree" id="ENSGT00940000160697"/>
<keyword evidence="4" id="KW-1003">Cell membrane</keyword>
<sequence length="4092" mass="451791">MSHLVCKMIACLYSLMTIEMILLAASCRNWHIVPDEGSVAGGTWITIVFDGLEQSFLYPTSGSQLEISLVNVDLPWLPHVPCDVSPVYEDVALLRCQTRSLQWETQEGLYYLEVRSGGQLFSSMSKGSWDNCTFKFSKAQTPIVYQVNPPSGVPGNLIQVHGWIITGRTETFDNDVEYIDSPLTLQAQGGEWITPCSLVDREKGNRYPVEEDHGIGVLQCRVEGHYIGSQNVSFSVFNKGKSTVHKDAWLISAKQELFLYQTYSEIWSVFPVSGSLGGGTDITITGDFFDYSAQVTIAGIPCRIKYISPRKIECTTRPLKQDTKLTSPHPGNRGLLFEVGDAQEDLDPTNTTPGYRWQIVPNASSPFGFWSEEGQHFRARLSGFFVSPETNNYTFWIQADSPASLYFSQSADPENKMKVAFIQAGATDWFNSWERNGHLEAWQQKSQKLELLGGAKYYLEANHYGVTPSHGMSIGVQIHNTWLNPDVVNSYHREKLQIRARAQRIPEIQILNVTGTGTFCLTWDGVSSQPVTTNATAAEVSAYSSSISLEHNRFSADFSVYNNNSTCFSFQQIQAAIEELLTVKCKLEPLSAQILLWFGFEKGLEDSGPDGDLTSGTEPFCGRFSIHQPQFLVRTSEAMQMRYQLDQYTHLCFAYKGHMNDTMTLSVSFTNKFHKPVKKKIVCEWNPEQLTPESWKFVCNELWETCVRHSGGLYTRLANSPVLVHRIDMSPLEHEKSHFYIDEIIVADRNLTVSQVHSRIARPGGKLIESLSVTGAPSTYNITLWMAGCGCELPLIQPCYLPPEEANESSRRVSVTVQRLQRMSPALEGHFRIQLPNTVISGIPVHISAHDLLELLQNSGDDFASQFLNVSDFKVQKDLSSCYEHVWTLMWMSQIGDLPNIIRVSAENLTGIIPTVSTRVVYDGGIFLGPIFGDMLVTPNTYPQVTMRVNDIPAHCSGSCSFQYLQESTPLVQAVWYSYDDDINLLVCIMGSGFPGDSGALKIKVNQQICEITFSNQTYVTCKMGFLPIGKYQVVMLVRHLGFALNVTGGEGIHFNIEPKLKIMEPSVAPEIGGLWTTIQGTNLEHVSLVLFGSQPCPVNITTRKIERIQCKVPPWIDFQGNSSRILVNVTIITRNVSVSYPEAFKYSPSLNPVILSLSRIRSNTAGDQTLFIGTTSLANYTDLNVEVHIQDTLATILKQVPQGLEVALPSLPAGWHNISVTMNGVNIIAEGVDLQIQYITEVFKIEPCCGSLLGGTTLTISGIGFSKDPSLVTVSVGNQTCNIVNSTEETIWCETSAAPHLPGTESQAVMVPIEVLVGNIRAHHGPSFGLGKDFTFIYHTALTPFVTAMQGQIRGDMLEFQVEGNNLSESVVLLGHMKCDLELQFFSFNRTQYFCSLPLANMEAGIYPIQVFRKDIGFANISAVPHSFTVAPQITDIFPTHGSVCGGTWLTVIGLAFKSRMKLVQIDLSDHHTCAIWKWNDQMILCQVSFVGHLPKASLAMNVTITANGISSECQGNCTFYLQEESTPIVETLTTSVSGTLTTMLIGGQKLATATDELVVLVDDHLSCDITFYNATWVECQLSDLGPGLHHFSLLNGRSGFACLGTLAPHFSIVPQVLGYHPQNFSINGGGLLTIEGTTLRGKNTTSVLIGHQPCFTVNISSVLIQCIVPPGNGTVDLEIEVDGNLIDVGIISYSEVFTPALLFILQIDGLIVTFMVARTSGAKNMQIFIGASPCVGILGNYTVLQCSVAQLPTGEYQVKGFDRFRGWASSTLVFTSNVTITSIHRNFGCLSGSLLHVHGSGFSPGNMSAEVCGVPCQVLDNATVTNFSCLVLPLDASLAFLCNLRPLEESCKATKTTYIQCELTVTVGTINLLRSWSYIYMCEENPWCSLVLDHQVDSSLGLFSGLFISPKVERDEVLIYNSSCNITMETEAEMECEAPNQPITAKITEIRKNWGQNTQLQVCRRWSRAHSWIPQGWPQDGDNVTVESGQTLLLDITTSVLSMLHIKGGKLIFTGPGPIELHAHCILVSHGGELQIGSLDEPYHGKALIYLHGSSSTTFYPYGAKFLAVRNGTLSLHGLRPEVSITHLRTAAQANDTMLALEDHVDWHPGEEVIISGVTLEGSQRQEEIAIIESTHGANLHLQSPLRYSHGILEHNIGGHHIALRVTVALLSRNIAIQGHLTNEGMAHLQLCTEAKIPEDDFQQCLYLRSEKNLGSMNLGAVVIVQSLPGEPSQVQLQGVQFQYMGQAFQKHLCALNVIGPIRDSYIRSCSVWDSFSRGLSLSRTSNLIVENNVFYNILGHGLLVGTHMEMKHFPWKAVPRRKTDWSRQGNIVRSNVVIGVFGTEGLSNIEVLSPAGIYIQDPISVVERNMVCAAGYGYFFHLGTSETSKAPLRSFTQNVAHSCTRYGLLVYPRFEPPQVNDTGPTLFQNFTAWGSQGGVQIFRSSNLQLKNFQIYSCKDFGIDILESDANSSIVESLLLSHYSSKKGSSCMSAGIKTPKRQELLVSKTTFVNFDQKNCISLRTCSSCYRGQGGFTVKTEQLKFLNSPNRIAFPFPHAAILEDLDGSVSGNKGRYLLASVENLASSCQVNQSFGQTVKGSVCGPDVIFHRMSIGLAEAPDVAYDLTVTDSKNQTMTINFVNDTLSNLYGWMALLLDQDTYLLRFEASWIKSSLQYSATFDNFTSGNYLLVVHKDLQPYADILVICGTRIGQSLLSSPSATRDQACDWFFNSHLGELTYLVPSDVPKSILKWSHPGTWQGVEEGWGGYNHTTPAPGDDVVILPNKTILVDTDLPFLKGLYVLGTLEFPVNRSNVLNVACIIVAGGELKVGTFPEPLHKGQKLLIQLRASEGDYCDRLDGINIAPGTFGVYGKVQLHSAYPRKAWTHLGADIASGNERILVKDEVDWRPQDKIVLSSSSYEPHEAEILTIKEVMGQNVRLYEHLNHRHLGSSHSMEDGRHISLAAEVGLLTRNIKIQPDAPCGGRMVVGSFQKPNGEEFSGTLQLSNVEIQNFGSLLYPSIEFNNVSLGSWMISSSVHQSCGGGIRVSSSKSIFLHDNILFDTTGHGIDLEGQNHSLIKNLIVLTKQPQRAMDWVTGIKVNQVNDANLIGNAVAGSERIGFHIKGHDCSMAENPWVGNVVHSSLHGLHVYKGDGLYNCTKISGFLSYKNFDYGAMFHVENNLEINNMTLVDNVVGLLPLVYASFPEQCSLEKKQIVLRNSIIVATSSSFDCIEDRIKPLSADFTSRDRPPSNPRGGRVGILWPGFTAEPNQWPQDAWHKVKNYPSVSGIMRLEGVTFSDFVKSCYSNDLDVCILPNPDSPGIIPPIMAERTKMLKVKDQNKFYFSLPWLRKETGKIVCPELDCESPMKYLFKDLDGSVLDLPPPISVFPKSKSEWVGSCFNTGIFREDRKCTYRPSMQSFVCKQMDYILLILDNITIAPGKKIPSSVVSVTSGFVETFSSIVAHSSCSASLSIPAFYSLLPTNSLTKICFVNGVPQAMRFYLIGSERSSKVLAVFYPELQSPRVFFRGQFIPPTSVLSDSWQENGATGTNHFSFMDNLLYILLQGDEPVEVQSAISIYVAFTVTLSSALEDWEPAIDQRLAHFLQIGQDHIRIVHILPGGERILKAFADGVAKRKHHCPSGTPCTNCHRLGQHRNFMRKMKMWVPPSTFSETISKVVVIEIGDLSGIGNAKVASSLSTDGLQCLVHRIITSQQTGELQEALNMPVEALLISQSAGVFTSGNSSSLDTGSVVYIQPFTLSVQVQPSSGEVGIELPVQPHLVFLDKQGRVVESLGPPSEPWIVTVSLEGASETVLKGHTHAEAHQGRVSFSNLAVSSSGSNWYFLFTVTSPPGAKFNVRSEPFAVLPVNKGEKSTILMALVLCSAASWMALCFLVFCWLKKSKKTKTKETSGPQVADRKKNPQVKHNSHPTRNQERLEETKKGTTVIQEDMRQKAIQGKPNQSSYQQSLNGLTRRMIRTGHREGGRGEVPTEVIAHLPSQGHDDLSSGTPAQQVPIQEVRDWKDGQAHLLGYHPTEQDQLLVLYPSFDQEGQKLPEQRHADRKSDHLGYYWDRKAKSESFHLHSLQQAPLQGQL</sequence>
<dbReference type="GO" id="GO:1904054">
    <property type="term" value="P:regulation of cholangiocyte proliferation"/>
    <property type="evidence" value="ECO:0007669"/>
    <property type="project" value="Ensembl"/>
</dbReference>
<feature type="domain" description="G8" evidence="15">
    <location>
        <begin position="2764"/>
        <end position="2890"/>
    </location>
</feature>
<dbReference type="GO" id="GO:0036064">
    <property type="term" value="C:ciliary basal body"/>
    <property type="evidence" value="ECO:0007669"/>
    <property type="project" value="Ensembl"/>
</dbReference>
<dbReference type="PANTHER" id="PTHR46769">
    <property type="entry name" value="POLYCYSTIC KIDNEY AND HEPATIC DISEASE 1 (AUTOSOMAL RECESSIVE)-LIKE 1"/>
    <property type="match status" value="1"/>
</dbReference>
<feature type="region of interest" description="Disordered" evidence="12">
    <location>
        <begin position="3905"/>
        <end position="3940"/>
    </location>
</feature>
<dbReference type="GO" id="GO:0016324">
    <property type="term" value="C:apical plasma membrane"/>
    <property type="evidence" value="ECO:0007669"/>
    <property type="project" value="Ensembl"/>
</dbReference>
<dbReference type="Bgee" id="ENSMODG00000018828">
    <property type="expression patterns" value="Expressed in adult mammalian kidney and 4 other cell types or tissues"/>
</dbReference>
<dbReference type="InterPro" id="IPR007742">
    <property type="entry name" value="NosD_dom"/>
</dbReference>
<evidence type="ECO:0000313" key="17">
    <source>
        <dbReference type="Ensembl" id="ENSMODP00000055771.1"/>
    </source>
</evidence>
<organism evidence="17 18">
    <name type="scientific">Monodelphis domestica</name>
    <name type="common">Gray short-tailed opossum</name>
    <dbReference type="NCBI Taxonomy" id="13616"/>
    <lineage>
        <taxon>Eukaryota</taxon>
        <taxon>Metazoa</taxon>
        <taxon>Chordata</taxon>
        <taxon>Craniata</taxon>
        <taxon>Vertebrata</taxon>
        <taxon>Euteleostomi</taxon>
        <taxon>Mammalia</taxon>
        <taxon>Metatheria</taxon>
        <taxon>Didelphimorphia</taxon>
        <taxon>Didelphidae</taxon>
        <taxon>Monodelphis</taxon>
    </lineage>
</organism>
<gene>
    <name evidence="17" type="primary">PKHD1</name>
</gene>
<dbReference type="SUPFAM" id="SSF56988">
    <property type="entry name" value="Anthrax protective antigen"/>
    <property type="match status" value="1"/>
</dbReference>
<name>A0A5F8H9H7_MONDO</name>
<dbReference type="InterPro" id="IPR014756">
    <property type="entry name" value="Ig_E-set"/>
</dbReference>
<dbReference type="GO" id="GO:0070062">
    <property type="term" value="C:extracellular exosome"/>
    <property type="evidence" value="ECO:0007669"/>
    <property type="project" value="Ensembl"/>
</dbReference>
<keyword evidence="8 13" id="KW-1133">Transmembrane helix</keyword>
<dbReference type="PROSITE" id="PS51820">
    <property type="entry name" value="PA14"/>
    <property type="match status" value="1"/>
</dbReference>
<dbReference type="InterPro" id="IPR055401">
    <property type="entry name" value="CEMIP_beta-hel_dom"/>
</dbReference>
<keyword evidence="18" id="KW-1185">Reference proteome</keyword>
<dbReference type="GO" id="GO:1904036">
    <property type="term" value="P:negative regulation of epithelial cell apoptotic process"/>
    <property type="evidence" value="ECO:0007669"/>
    <property type="project" value="Ensembl"/>
</dbReference>
<dbReference type="FunFam" id="2.60.40.10:FF:002082">
    <property type="entry name" value="PKHD1, fibrocystin/polyductin"/>
    <property type="match status" value="1"/>
</dbReference>
<evidence type="ECO:0000256" key="11">
    <source>
        <dbReference type="ARBA" id="ARBA00023273"/>
    </source>
</evidence>
<dbReference type="GO" id="GO:0060271">
    <property type="term" value="P:cilium assembly"/>
    <property type="evidence" value="ECO:0007669"/>
    <property type="project" value="Ensembl"/>
</dbReference>
<dbReference type="Gene3D" id="2.160.20.10">
    <property type="entry name" value="Single-stranded right-handed beta-helix, Pectin lyase-like"/>
    <property type="match status" value="2"/>
</dbReference>
<keyword evidence="6 14" id="KW-0732">Signal</keyword>
<evidence type="ECO:0000256" key="6">
    <source>
        <dbReference type="ARBA" id="ARBA00022729"/>
    </source>
</evidence>
<keyword evidence="7" id="KW-0677">Repeat</keyword>
<dbReference type="STRING" id="13616.ENSMODP00000055771"/>
<dbReference type="GO" id="GO:0005829">
    <property type="term" value="C:cytosol"/>
    <property type="evidence" value="ECO:0007669"/>
    <property type="project" value="Ensembl"/>
</dbReference>
<dbReference type="Ensembl" id="ENSMODT00000085678.1">
    <property type="protein sequence ID" value="ENSMODP00000055771.1"/>
    <property type="gene ID" value="ENSMODG00000018828.4"/>
</dbReference>
<dbReference type="FunFam" id="2.160.20.10:FF:000034">
    <property type="entry name" value="PKHD1, fibrocystin/polyductin"/>
    <property type="match status" value="1"/>
</dbReference>
<dbReference type="InParanoid" id="A0A5F8H9H7"/>
<dbReference type="Pfam" id="PF24606">
    <property type="entry name" value="CEMIP_beta-hel"/>
    <property type="match status" value="1"/>
</dbReference>
<dbReference type="Pfam" id="PF01833">
    <property type="entry name" value="TIG"/>
    <property type="match status" value="7"/>
</dbReference>